<sequence length="1024" mass="111533">MAGVETAALRAASTAAGWLWRSRLGQVPGAGLTDRALRPAARWRRPEELGEPEARRLAGELAERLGGAAARLPEHERLAALDAVADAFAGLGGVDADAVFAADLDPVRLAALLPVPAGAGLSPSAQAVARDLVRLACAHTVEYLTTLPSFGARAEVELVRRAGALQRSVDRLAGRAGDGAGHAFEERYARWVADTHGRLQLFGLTTGRAREEWPLDLAYISLGVSGEQPPVLPGEAGPHRTTVRAEQALGAAERVLLRGPAGSGKSTLLQWLALNAARQTEGSWALSVPFVLRLRSFTTAEALPLPEEFLRAAGVPLSAPPGWVEELMLSGRALVLVDGVDEVPQRLRGRTETWLRSLISAFPKARYVVTTRPSAVPEDWLAGQGFVPHALLPMEREEVGAFIGHWHRAARAECPGEDLDAYETSLREAVTARRDLGRLATNPLMCALLCALNRDRRMRLPRARKELYDAALDMLLVRRDTEREIAGVEGVYLTRDEQILLLQRFAYWLIRNGQVEAGREEAVELVAEWLEVMPQVQGDPEQVFTHLLIRSGLLREPVKGSVDFVHRTFQDYLGAKAAVESRDFGVLVRNAQDDTWDDVVRMAVGHARPDERTRILRGLLKRADKVKSARNRLTLLTAACLEHAPELDPALRSEIQSRTAELLPPRTPEEAEELAKAGELVLELLPQPEELSRDEAAACVRTAALVGGDRALGVVARFRHDDRSAVQWEIARSWGDFDSAEFTEEVLADASLGKAMLMVRTPEQLADLARLPHVERVHISDAGGIPEWPADRRLTNLVLFRNGLTDLGALTVHEELEYLGLYSCPALSGLGPLTALPRLRTLVLTDLPAGLDLSPLAELPALEWLTLKTPTGVRRVSDLPAPQSLKALVLLGPEPRLDSLAPWPRLDLLTVSGPGLLDEVAGLPALPGLRTLNVLEHEDLDPAALLSQPQLRELHLGNCQSPNGLAALRDLPELTDLTLTGSTGSHDLTPLADLDRLTITLGAKGNVRGLERIPPERIKRLSPW</sequence>
<organism evidence="4 5">
    <name type="scientific">Streptomyces polychromogenes</name>
    <dbReference type="NCBI Taxonomy" id="67342"/>
    <lineage>
        <taxon>Bacteria</taxon>
        <taxon>Bacillati</taxon>
        <taxon>Actinomycetota</taxon>
        <taxon>Actinomycetes</taxon>
        <taxon>Kitasatosporales</taxon>
        <taxon>Streptomycetaceae</taxon>
        <taxon>Streptomyces</taxon>
    </lineage>
</organism>
<proteinExistence type="predicted"/>
<dbReference type="InterPro" id="IPR027417">
    <property type="entry name" value="P-loop_NTPase"/>
</dbReference>
<evidence type="ECO:0000256" key="1">
    <source>
        <dbReference type="ARBA" id="ARBA00022741"/>
    </source>
</evidence>
<keyword evidence="2" id="KW-0067">ATP-binding</keyword>
<dbReference type="Gene3D" id="3.80.10.10">
    <property type="entry name" value="Ribonuclease Inhibitor"/>
    <property type="match status" value="1"/>
</dbReference>
<dbReference type="RefSeq" id="WP_344154673.1">
    <property type="nucleotide sequence ID" value="NZ_BAAABV010000010.1"/>
</dbReference>
<dbReference type="PANTHER" id="PTHR46844:SF1">
    <property type="entry name" value="SLR5058 PROTEIN"/>
    <property type="match status" value="1"/>
</dbReference>
<keyword evidence="1" id="KW-0547">Nucleotide-binding</keyword>
<accession>A0ABN0V7L7</accession>
<dbReference type="Gene3D" id="3.40.50.300">
    <property type="entry name" value="P-loop containing nucleotide triphosphate hydrolases"/>
    <property type="match status" value="1"/>
</dbReference>
<dbReference type="EMBL" id="BAAABV010000010">
    <property type="protein sequence ID" value="GAA0279252.1"/>
    <property type="molecule type" value="Genomic_DNA"/>
</dbReference>
<dbReference type="SUPFAM" id="SSF52058">
    <property type="entry name" value="L domain-like"/>
    <property type="match status" value="1"/>
</dbReference>
<keyword evidence="5" id="KW-1185">Reference proteome</keyword>
<feature type="domain" description="NACHT" evidence="3">
    <location>
        <begin position="253"/>
        <end position="580"/>
    </location>
</feature>
<name>A0ABN0V7L7_9ACTN</name>
<dbReference type="Proteomes" id="UP001501867">
    <property type="component" value="Unassembled WGS sequence"/>
</dbReference>
<evidence type="ECO:0000259" key="3">
    <source>
        <dbReference type="PROSITE" id="PS50837"/>
    </source>
</evidence>
<dbReference type="InterPro" id="IPR007111">
    <property type="entry name" value="NACHT_NTPase"/>
</dbReference>
<evidence type="ECO:0000313" key="5">
    <source>
        <dbReference type="Proteomes" id="UP001501867"/>
    </source>
</evidence>
<reference evidence="4 5" key="1">
    <citation type="journal article" date="2019" name="Int. J. Syst. Evol. Microbiol.">
        <title>The Global Catalogue of Microorganisms (GCM) 10K type strain sequencing project: providing services to taxonomists for standard genome sequencing and annotation.</title>
        <authorList>
            <consortium name="The Broad Institute Genomics Platform"/>
            <consortium name="The Broad Institute Genome Sequencing Center for Infectious Disease"/>
            <person name="Wu L."/>
            <person name="Ma J."/>
        </authorList>
    </citation>
    <scope>NUCLEOTIDE SEQUENCE [LARGE SCALE GENOMIC DNA]</scope>
    <source>
        <strain evidence="4 5">JCM 4505</strain>
    </source>
</reference>
<evidence type="ECO:0000256" key="2">
    <source>
        <dbReference type="ARBA" id="ARBA00022840"/>
    </source>
</evidence>
<dbReference type="PROSITE" id="PS50837">
    <property type="entry name" value="NACHT"/>
    <property type="match status" value="1"/>
</dbReference>
<dbReference type="Pfam" id="PF22733">
    <property type="entry name" value="NNH1"/>
    <property type="match status" value="1"/>
</dbReference>
<gene>
    <name evidence="4" type="ORF">GCM10010302_16180</name>
</gene>
<comment type="caution">
    <text evidence="4">The sequence shown here is derived from an EMBL/GenBank/DDBJ whole genome shotgun (WGS) entry which is preliminary data.</text>
</comment>
<dbReference type="InterPro" id="IPR054547">
    <property type="entry name" value="NNH1"/>
</dbReference>
<dbReference type="InterPro" id="IPR032675">
    <property type="entry name" value="LRR_dom_sf"/>
</dbReference>
<evidence type="ECO:0000313" key="4">
    <source>
        <dbReference type="EMBL" id="GAA0279252.1"/>
    </source>
</evidence>
<protein>
    <submittedName>
        <fullName evidence="4">NACHT domain-containing protein</fullName>
    </submittedName>
</protein>
<dbReference type="SUPFAM" id="SSF52540">
    <property type="entry name" value="P-loop containing nucleoside triphosphate hydrolases"/>
    <property type="match status" value="1"/>
</dbReference>
<dbReference type="PANTHER" id="PTHR46844">
    <property type="entry name" value="SLR5058 PROTEIN"/>
    <property type="match status" value="1"/>
</dbReference>
<dbReference type="Pfam" id="PF05729">
    <property type="entry name" value="NACHT"/>
    <property type="match status" value="1"/>
</dbReference>